<dbReference type="InterPro" id="IPR029058">
    <property type="entry name" value="AB_hydrolase_fold"/>
</dbReference>
<feature type="chain" id="PRO_5027082006" evidence="1">
    <location>
        <begin position="23"/>
        <end position="385"/>
    </location>
</feature>
<keyword evidence="3" id="KW-1185">Reference proteome</keyword>
<gene>
    <name evidence="4" type="ORF">K489DRAFT_389884</name>
</gene>
<proteinExistence type="predicted"/>
<feature type="signal peptide" evidence="1">
    <location>
        <begin position="1"/>
        <end position="22"/>
    </location>
</feature>
<reference evidence="4" key="2">
    <citation type="submission" date="2020-04" db="EMBL/GenBank/DDBJ databases">
        <authorList>
            <consortium name="NCBI Genome Project"/>
        </authorList>
    </citation>
    <scope>NUCLEOTIDE SEQUENCE</scope>
    <source>
        <strain evidence="4">CBS 342.82</strain>
    </source>
</reference>
<dbReference type="OrthoDB" id="190201at2759"/>
<evidence type="ECO:0000313" key="3">
    <source>
        <dbReference type="Proteomes" id="UP000504637"/>
    </source>
</evidence>
<evidence type="ECO:0000259" key="2">
    <source>
        <dbReference type="Pfam" id="PF12697"/>
    </source>
</evidence>
<evidence type="ECO:0000313" key="4">
    <source>
        <dbReference type="RefSeq" id="XP_033458280.1"/>
    </source>
</evidence>
<reference evidence="4" key="3">
    <citation type="submission" date="2025-08" db="UniProtKB">
        <authorList>
            <consortium name="RefSeq"/>
        </authorList>
    </citation>
    <scope>IDENTIFICATION</scope>
    <source>
        <strain evidence="4">CBS 342.82</strain>
    </source>
</reference>
<dbReference type="SUPFAM" id="SSF53474">
    <property type="entry name" value="alpha/beta-Hydrolases"/>
    <property type="match status" value="1"/>
</dbReference>
<reference evidence="4" key="1">
    <citation type="submission" date="2020-01" db="EMBL/GenBank/DDBJ databases">
        <authorList>
            <consortium name="DOE Joint Genome Institute"/>
            <person name="Haridas S."/>
            <person name="Albert R."/>
            <person name="Binder M."/>
            <person name="Bloem J."/>
            <person name="Labutti K."/>
            <person name="Salamov A."/>
            <person name="Andreopoulos B."/>
            <person name="Baker S.E."/>
            <person name="Barry K."/>
            <person name="Bills G."/>
            <person name="Bluhm B.H."/>
            <person name="Cannon C."/>
            <person name="Castanera R."/>
            <person name="Culley D.E."/>
            <person name="Daum C."/>
            <person name="Ezra D."/>
            <person name="Gonzalez J.B."/>
            <person name="Henrissat B."/>
            <person name="Kuo A."/>
            <person name="Liang C."/>
            <person name="Lipzen A."/>
            <person name="Lutzoni F."/>
            <person name="Magnuson J."/>
            <person name="Mondo S."/>
            <person name="Nolan M."/>
            <person name="Ohm R."/>
            <person name="Pangilinan J."/>
            <person name="Park H.-J."/>
            <person name="Ramirez L."/>
            <person name="Alfaro M."/>
            <person name="Sun H."/>
            <person name="Tritt A."/>
            <person name="Yoshinaga Y."/>
            <person name="Zwiers L.-H."/>
            <person name="Turgeon B.G."/>
            <person name="Goodwin S.B."/>
            <person name="Spatafora J.W."/>
            <person name="Crous P.W."/>
            <person name="Grigoriev I.V."/>
        </authorList>
    </citation>
    <scope>NUCLEOTIDE SEQUENCE</scope>
    <source>
        <strain evidence="4">CBS 342.82</strain>
    </source>
</reference>
<dbReference type="Pfam" id="PF12697">
    <property type="entry name" value="Abhydrolase_6"/>
    <property type="match status" value="1"/>
</dbReference>
<dbReference type="InterPro" id="IPR000073">
    <property type="entry name" value="AB_hydrolase_1"/>
</dbReference>
<dbReference type="RefSeq" id="XP_033458280.1">
    <property type="nucleotide sequence ID" value="XM_033606553.1"/>
</dbReference>
<keyword evidence="1" id="KW-0732">Signal</keyword>
<sequence>MRVCSSILTAIALATSLPAALGYTVAPSRGTRTRCVTGTITINATTTKNIRYNFDMPENQTVITNTFLKYITPGGVFQRRVTVDEQAVGGTYSIGATLCVPAEGTSPIGVQIATHGVGFDRSYWDFAPGYSYVDTAAQYGYATFFYDRLGVGTSSKPDGIQIVQAPLETAILHQLVGQLRSGGFNRQRFNKIVGVGHSFGSILTQAVAASHPNDFDALVLTGFGTDGSGVPAFLASQNFEIASQNQPFHFRGLSNAYVLAGSATSVQYGFFRAPNYDNVIFDAAVAARSTATLGEFFSLFAVTGPAANYTKPVAVVNGQNDFPFCQNNCSAPVDQAQLVFPRLFPALPVEKQFAYLAPGTGHALNLHYTAQNAFVKIQEFLKGRV</sequence>
<dbReference type="GeneID" id="54364353"/>
<name>A0A6J3M162_9PEZI</name>
<feature type="domain" description="AB hydrolase-1" evidence="2">
    <location>
        <begin position="115"/>
        <end position="367"/>
    </location>
</feature>
<dbReference type="AlphaFoldDB" id="A0A6J3M162"/>
<dbReference type="Gene3D" id="3.40.50.1820">
    <property type="entry name" value="alpha/beta hydrolase"/>
    <property type="match status" value="1"/>
</dbReference>
<organism evidence="4">
    <name type="scientific">Dissoconium aciculare CBS 342.82</name>
    <dbReference type="NCBI Taxonomy" id="1314786"/>
    <lineage>
        <taxon>Eukaryota</taxon>
        <taxon>Fungi</taxon>
        <taxon>Dikarya</taxon>
        <taxon>Ascomycota</taxon>
        <taxon>Pezizomycotina</taxon>
        <taxon>Dothideomycetes</taxon>
        <taxon>Dothideomycetidae</taxon>
        <taxon>Mycosphaerellales</taxon>
        <taxon>Dissoconiaceae</taxon>
        <taxon>Dissoconium</taxon>
    </lineage>
</organism>
<dbReference type="Proteomes" id="UP000504637">
    <property type="component" value="Unplaced"/>
</dbReference>
<accession>A0A6J3M162</accession>
<evidence type="ECO:0000256" key="1">
    <source>
        <dbReference type="SAM" id="SignalP"/>
    </source>
</evidence>
<protein>
    <submittedName>
        <fullName evidence="4">Alpha/beta-hydrolase</fullName>
    </submittedName>
</protein>